<organism evidence="2 3">
    <name type="scientific">Mycteria americana</name>
    <name type="common">Wood stork</name>
    <dbReference type="NCBI Taxonomy" id="33587"/>
    <lineage>
        <taxon>Eukaryota</taxon>
        <taxon>Metazoa</taxon>
        <taxon>Chordata</taxon>
        <taxon>Craniata</taxon>
        <taxon>Vertebrata</taxon>
        <taxon>Euteleostomi</taxon>
        <taxon>Archelosauria</taxon>
        <taxon>Archosauria</taxon>
        <taxon>Dinosauria</taxon>
        <taxon>Saurischia</taxon>
        <taxon>Theropoda</taxon>
        <taxon>Coelurosauria</taxon>
        <taxon>Aves</taxon>
        <taxon>Neognathae</taxon>
        <taxon>Neoaves</taxon>
        <taxon>Aequornithes</taxon>
        <taxon>Ciconiiformes</taxon>
        <taxon>Ciconiidae</taxon>
        <taxon>Mycteria</taxon>
    </lineage>
</organism>
<reference evidence="2 3" key="1">
    <citation type="journal article" date="2023" name="J. Hered.">
        <title>Chromosome-level genome of the wood stork (Mycteria americana) provides insight into avian chromosome evolution.</title>
        <authorList>
            <person name="Flamio R. Jr."/>
            <person name="Ramstad K.M."/>
        </authorList>
    </citation>
    <scope>NUCLEOTIDE SEQUENCE [LARGE SCALE GENOMIC DNA]</scope>
    <source>
        <strain evidence="2">JAX WOST 10</strain>
    </source>
</reference>
<feature type="compositionally biased region" description="Low complexity" evidence="1">
    <location>
        <begin position="82"/>
        <end position="93"/>
    </location>
</feature>
<gene>
    <name evidence="2" type="ORF">QYF61_021065</name>
</gene>
<feature type="compositionally biased region" description="Basic and acidic residues" evidence="1">
    <location>
        <begin position="68"/>
        <end position="81"/>
    </location>
</feature>
<dbReference type="Proteomes" id="UP001333110">
    <property type="component" value="Unassembled WGS sequence"/>
</dbReference>
<evidence type="ECO:0000313" key="2">
    <source>
        <dbReference type="EMBL" id="KAK4832218.1"/>
    </source>
</evidence>
<evidence type="ECO:0000256" key="1">
    <source>
        <dbReference type="SAM" id="MobiDB-lite"/>
    </source>
</evidence>
<name>A0AAN7SLR8_MYCAM</name>
<protein>
    <submittedName>
        <fullName evidence="2">Uncharacterized protein</fullName>
    </submittedName>
</protein>
<keyword evidence="3" id="KW-1185">Reference proteome</keyword>
<sequence length="157" mass="17684">MGKCLGQWATPVFWNFTPEQAQNPEKLVEYLEKVCCHPGNSREIQITVMCWGLAHAYQALFNTIRNPQGEEKVSGSDDKMTDTTATPAPAPTDNVVEPGNQPISVSVAPIHKKKYWKRKSACLEREDEKAGPSQREEELMDEMETTQSLSLSELRDM</sequence>
<dbReference type="EMBL" id="JAUNZN010000001">
    <property type="protein sequence ID" value="KAK4832218.1"/>
    <property type="molecule type" value="Genomic_DNA"/>
</dbReference>
<comment type="caution">
    <text evidence="2">The sequence shown here is derived from an EMBL/GenBank/DDBJ whole genome shotgun (WGS) entry which is preliminary data.</text>
</comment>
<accession>A0AAN7SLR8</accession>
<dbReference type="AlphaFoldDB" id="A0AAN7SLR8"/>
<evidence type="ECO:0000313" key="3">
    <source>
        <dbReference type="Proteomes" id="UP001333110"/>
    </source>
</evidence>
<feature type="region of interest" description="Disordered" evidence="1">
    <location>
        <begin position="66"/>
        <end position="102"/>
    </location>
</feature>
<feature type="region of interest" description="Disordered" evidence="1">
    <location>
        <begin position="121"/>
        <end position="157"/>
    </location>
</feature>
<proteinExistence type="predicted"/>
<feature type="compositionally biased region" description="Basic and acidic residues" evidence="1">
    <location>
        <begin position="121"/>
        <end position="137"/>
    </location>
</feature>